<dbReference type="PROSITE" id="PS50837">
    <property type="entry name" value="NACHT"/>
    <property type="match status" value="1"/>
</dbReference>
<evidence type="ECO:0000313" key="5">
    <source>
        <dbReference type="Proteomes" id="UP000521943"/>
    </source>
</evidence>
<dbReference type="InterPro" id="IPR056884">
    <property type="entry name" value="NPHP3-like_N"/>
</dbReference>
<dbReference type="SUPFAM" id="SSF52540">
    <property type="entry name" value="P-loop containing nucleoside triphosphate hydrolases"/>
    <property type="match status" value="1"/>
</dbReference>
<dbReference type="Pfam" id="PF24883">
    <property type="entry name" value="NPHP3_N"/>
    <property type="match status" value="1"/>
</dbReference>
<accession>A0A8H6M7V6</accession>
<dbReference type="AlphaFoldDB" id="A0A8H6M7V6"/>
<comment type="caution">
    <text evidence="4">The sequence shown here is derived from an EMBL/GenBank/DDBJ whole genome shotgun (WGS) entry which is preliminary data.</text>
</comment>
<dbReference type="PANTHER" id="PTHR10039">
    <property type="entry name" value="AMELOGENIN"/>
    <property type="match status" value="1"/>
</dbReference>
<keyword evidence="1" id="KW-0677">Repeat</keyword>
<protein>
    <recommendedName>
        <fullName evidence="3">NACHT domain-containing protein</fullName>
    </recommendedName>
</protein>
<evidence type="ECO:0000256" key="2">
    <source>
        <dbReference type="SAM" id="MobiDB-lite"/>
    </source>
</evidence>
<dbReference type="PANTHER" id="PTHR10039:SF14">
    <property type="entry name" value="NACHT DOMAIN-CONTAINING PROTEIN"/>
    <property type="match status" value="1"/>
</dbReference>
<evidence type="ECO:0000256" key="1">
    <source>
        <dbReference type="ARBA" id="ARBA00022737"/>
    </source>
</evidence>
<gene>
    <name evidence="4" type="ORF">DFP72DRAFT_1169591</name>
</gene>
<dbReference type="Gene3D" id="3.40.50.300">
    <property type="entry name" value="P-loop containing nucleotide triphosphate hydrolases"/>
    <property type="match status" value="1"/>
</dbReference>
<dbReference type="InterPro" id="IPR007111">
    <property type="entry name" value="NACHT_NTPase"/>
</dbReference>
<dbReference type="Proteomes" id="UP000521943">
    <property type="component" value="Unassembled WGS sequence"/>
</dbReference>
<dbReference type="OrthoDB" id="5967843at2759"/>
<evidence type="ECO:0000259" key="3">
    <source>
        <dbReference type="PROSITE" id="PS50837"/>
    </source>
</evidence>
<reference evidence="4 5" key="1">
    <citation type="submission" date="2020-07" db="EMBL/GenBank/DDBJ databases">
        <title>Comparative genomics of pyrophilous fungi reveals a link between fire events and developmental genes.</title>
        <authorList>
            <consortium name="DOE Joint Genome Institute"/>
            <person name="Steindorff A.S."/>
            <person name="Carver A."/>
            <person name="Calhoun S."/>
            <person name="Stillman K."/>
            <person name="Liu H."/>
            <person name="Lipzen A."/>
            <person name="Pangilinan J."/>
            <person name="Labutti K."/>
            <person name="Bruns T.D."/>
            <person name="Grigoriev I.V."/>
        </authorList>
    </citation>
    <scope>NUCLEOTIDE SEQUENCE [LARGE SCALE GENOMIC DNA]</scope>
    <source>
        <strain evidence="4 5">CBS 144469</strain>
    </source>
</reference>
<name>A0A8H6M7V6_9AGAR</name>
<feature type="domain" description="NACHT" evidence="3">
    <location>
        <begin position="173"/>
        <end position="349"/>
    </location>
</feature>
<organism evidence="4 5">
    <name type="scientific">Ephemerocybe angulata</name>
    <dbReference type="NCBI Taxonomy" id="980116"/>
    <lineage>
        <taxon>Eukaryota</taxon>
        <taxon>Fungi</taxon>
        <taxon>Dikarya</taxon>
        <taxon>Basidiomycota</taxon>
        <taxon>Agaricomycotina</taxon>
        <taxon>Agaricomycetes</taxon>
        <taxon>Agaricomycetidae</taxon>
        <taxon>Agaricales</taxon>
        <taxon>Agaricineae</taxon>
        <taxon>Psathyrellaceae</taxon>
        <taxon>Ephemerocybe</taxon>
    </lineage>
</organism>
<feature type="region of interest" description="Disordered" evidence="2">
    <location>
        <begin position="1"/>
        <end position="72"/>
    </location>
</feature>
<dbReference type="InterPro" id="IPR027417">
    <property type="entry name" value="P-loop_NTPase"/>
</dbReference>
<dbReference type="EMBL" id="JACGCI010000030">
    <property type="protein sequence ID" value="KAF6755331.1"/>
    <property type="molecule type" value="Genomic_DNA"/>
</dbReference>
<proteinExistence type="predicted"/>
<evidence type="ECO:0000313" key="4">
    <source>
        <dbReference type="EMBL" id="KAF6755331.1"/>
    </source>
</evidence>
<sequence length="705" mass="78342">MSAPHSPDGTLEGGFLLAPSIHDPPNMAHAAPSRSATIPVDYDGSSSPRSLPAASEGLDTSQGLASTSPKGTSQNVINNYFGPVAMNKVKSAKNVSMGSNHGTIIQDSGTGALEEQTYLAALDFLSKHMAAGAIHDSKERCDAPKCMPETRVAVQDEILSWITDGHKDAEPKRILWITGPAGTGKTAILGTIAERCKAEGKLAATFFFSSFSNSLARRSKTHLVSTLAYQLLEHEGLDQVGQVRARICHAIRRSPAILQKRLQTQLEELILLPFRHGASTGARPMSQHQMAIIIDGLDECDRVEEDVPVSDNSRKRRTKEDEQIEILSALLHAATDPSFPFVIAIASRPELAIRESFSTGLARSATRELFLDDRYNPDADIRLFYDSKFLSIRRRFNLSPEWPTVEEVLQLVANASGQFIYAATVMRFVEGPPPGTQMVALAVPGLRTPHRRLVRIIDLRTRVHTPNVRPLEALDILYDSLVRTCSEPLLSMKWLRAIRLHRKRWSAPAQVLRLWMEQSPGEEVCALGSLSSLIYIPSTEDCNEPYSFYHKSFVDFFEDESRCVDLYVSPIQTRGFILDTYFRNMDNRRSFLEIRSYTVNSYRDEVFDKIVKRMLYRVMDAGPGGLFSSADVFKAVEGSMLSCNARRWAEYLTVPETDVPVSDDRLYSIYLISQMFYAVPTLCTSGVRRLGVTEPASTGGGPSWT</sequence>
<keyword evidence="5" id="KW-1185">Reference proteome</keyword>
<feature type="compositionally biased region" description="Polar residues" evidence="2">
    <location>
        <begin position="58"/>
        <end position="72"/>
    </location>
</feature>